<reference evidence="2 3" key="1">
    <citation type="journal article" date="2021" name="Commun. Biol.">
        <title>The genome of Shorea leprosula (Dipterocarpaceae) highlights the ecological relevance of drought in aseasonal tropical rainforests.</title>
        <authorList>
            <person name="Ng K.K.S."/>
            <person name="Kobayashi M.J."/>
            <person name="Fawcett J.A."/>
            <person name="Hatakeyama M."/>
            <person name="Paape T."/>
            <person name="Ng C.H."/>
            <person name="Ang C.C."/>
            <person name="Tnah L.H."/>
            <person name="Lee C.T."/>
            <person name="Nishiyama T."/>
            <person name="Sese J."/>
            <person name="O'Brien M.J."/>
            <person name="Copetti D."/>
            <person name="Mohd Noor M.I."/>
            <person name="Ong R.C."/>
            <person name="Putra M."/>
            <person name="Sireger I.Z."/>
            <person name="Indrioko S."/>
            <person name="Kosugi Y."/>
            <person name="Izuno A."/>
            <person name="Isagi Y."/>
            <person name="Lee S.L."/>
            <person name="Shimizu K.K."/>
        </authorList>
    </citation>
    <scope>NUCLEOTIDE SEQUENCE [LARGE SCALE GENOMIC DNA]</scope>
    <source>
        <strain evidence="2">214</strain>
    </source>
</reference>
<sequence>MSRGRHASETVLFSAPRQQDSHNELNHHFMLMPSAKFVLNPSKHP</sequence>
<evidence type="ECO:0000313" key="3">
    <source>
        <dbReference type="Proteomes" id="UP001054252"/>
    </source>
</evidence>
<dbReference type="EMBL" id="BPVZ01000006">
    <property type="protein sequence ID" value="GKU92481.1"/>
    <property type="molecule type" value="Genomic_DNA"/>
</dbReference>
<organism evidence="2 3">
    <name type="scientific">Rubroshorea leprosula</name>
    <dbReference type="NCBI Taxonomy" id="152421"/>
    <lineage>
        <taxon>Eukaryota</taxon>
        <taxon>Viridiplantae</taxon>
        <taxon>Streptophyta</taxon>
        <taxon>Embryophyta</taxon>
        <taxon>Tracheophyta</taxon>
        <taxon>Spermatophyta</taxon>
        <taxon>Magnoliopsida</taxon>
        <taxon>eudicotyledons</taxon>
        <taxon>Gunneridae</taxon>
        <taxon>Pentapetalae</taxon>
        <taxon>rosids</taxon>
        <taxon>malvids</taxon>
        <taxon>Malvales</taxon>
        <taxon>Dipterocarpaceae</taxon>
        <taxon>Rubroshorea</taxon>
    </lineage>
</organism>
<dbReference type="AlphaFoldDB" id="A0AAV5I4C0"/>
<accession>A0AAV5I4C0</accession>
<name>A0AAV5I4C0_9ROSI</name>
<proteinExistence type="predicted"/>
<keyword evidence="3" id="KW-1185">Reference proteome</keyword>
<dbReference type="Proteomes" id="UP001054252">
    <property type="component" value="Unassembled WGS sequence"/>
</dbReference>
<evidence type="ECO:0000256" key="1">
    <source>
        <dbReference type="SAM" id="MobiDB-lite"/>
    </source>
</evidence>
<feature type="region of interest" description="Disordered" evidence="1">
    <location>
        <begin position="1"/>
        <end position="20"/>
    </location>
</feature>
<gene>
    <name evidence="2" type="ORF">SLEP1_g6200</name>
</gene>
<evidence type="ECO:0000313" key="2">
    <source>
        <dbReference type="EMBL" id="GKU92481.1"/>
    </source>
</evidence>
<protein>
    <submittedName>
        <fullName evidence="2">Uncharacterized protein</fullName>
    </submittedName>
</protein>
<comment type="caution">
    <text evidence="2">The sequence shown here is derived from an EMBL/GenBank/DDBJ whole genome shotgun (WGS) entry which is preliminary data.</text>
</comment>